<protein>
    <submittedName>
        <fullName evidence="1">Uncharacterized protein</fullName>
    </submittedName>
</protein>
<reference evidence="1" key="1">
    <citation type="journal article" date="2023" name="Plant J.">
        <title>The genome of the king protea, Protea cynaroides.</title>
        <authorList>
            <person name="Chang J."/>
            <person name="Duong T.A."/>
            <person name="Schoeman C."/>
            <person name="Ma X."/>
            <person name="Roodt D."/>
            <person name="Barker N."/>
            <person name="Li Z."/>
            <person name="Van de Peer Y."/>
            <person name="Mizrachi E."/>
        </authorList>
    </citation>
    <scope>NUCLEOTIDE SEQUENCE</scope>
    <source>
        <tissue evidence="1">Young leaves</tissue>
    </source>
</reference>
<name>A0A9Q0GQX7_9MAGN</name>
<organism evidence="1 2">
    <name type="scientific">Protea cynaroides</name>
    <dbReference type="NCBI Taxonomy" id="273540"/>
    <lineage>
        <taxon>Eukaryota</taxon>
        <taxon>Viridiplantae</taxon>
        <taxon>Streptophyta</taxon>
        <taxon>Embryophyta</taxon>
        <taxon>Tracheophyta</taxon>
        <taxon>Spermatophyta</taxon>
        <taxon>Magnoliopsida</taxon>
        <taxon>Proteales</taxon>
        <taxon>Proteaceae</taxon>
        <taxon>Protea</taxon>
    </lineage>
</organism>
<comment type="caution">
    <text evidence="1">The sequence shown here is derived from an EMBL/GenBank/DDBJ whole genome shotgun (WGS) entry which is preliminary data.</text>
</comment>
<dbReference type="Proteomes" id="UP001141806">
    <property type="component" value="Unassembled WGS sequence"/>
</dbReference>
<dbReference type="AlphaFoldDB" id="A0A9Q0GQX7"/>
<proteinExistence type="predicted"/>
<sequence length="147" mass="16471">MKHLDRSAFVGKSNLSDSALSRNFRVLKPSSYCDGNLCSVVDGDNDSEKFTSESTTEEVVGFTIGAEERESSAVEENDDYETDISRGFSWCEEAKPEVSIGVNGDFRGFDAFDCLSLDEETLKRFQPPEFFRKVTGPRFSVSVYFII</sequence>
<evidence type="ECO:0000313" key="2">
    <source>
        <dbReference type="Proteomes" id="UP001141806"/>
    </source>
</evidence>
<keyword evidence="2" id="KW-1185">Reference proteome</keyword>
<evidence type="ECO:0000313" key="1">
    <source>
        <dbReference type="EMBL" id="KAJ4952476.1"/>
    </source>
</evidence>
<gene>
    <name evidence="1" type="ORF">NE237_029308</name>
</gene>
<dbReference type="EMBL" id="JAMYWD010000012">
    <property type="protein sequence ID" value="KAJ4952476.1"/>
    <property type="molecule type" value="Genomic_DNA"/>
</dbReference>
<accession>A0A9Q0GQX7</accession>